<accession>A0AAD4GLL7</accession>
<name>A0AAD4GLL7_BOLED</name>
<keyword evidence="3" id="KW-1185">Reference proteome</keyword>
<protein>
    <submittedName>
        <fullName evidence="2">Uncharacterized protein</fullName>
    </submittedName>
</protein>
<sequence>MENARLISSKSSTGCGLQPPPLLDHSLPLKPQPPLGKRRYPRLCLSEKDVSDPRKRIIAANRMMQKLYPQSKYRSSLWSPELRFAMRAVGKASSPCLTIQDLMEGKDIFRAGLSQLPDELFRKVYVAKRASRDCILSRLSTNLREIDALEKMKDVILEMHKKDGGELAAISKDLELFKTEAATRGDSIDEDIAYRHAVYADELTALTSTNTQLSLMSSDSDPESTSDESESVMSDELDGSSVAEVAEEGNQAEY</sequence>
<reference evidence="2" key="1">
    <citation type="submission" date="2019-10" db="EMBL/GenBank/DDBJ databases">
        <authorList>
            <consortium name="DOE Joint Genome Institute"/>
            <person name="Kuo A."/>
            <person name="Miyauchi S."/>
            <person name="Kiss E."/>
            <person name="Drula E."/>
            <person name="Kohler A."/>
            <person name="Sanchez-Garcia M."/>
            <person name="Andreopoulos B."/>
            <person name="Barry K.W."/>
            <person name="Bonito G."/>
            <person name="Buee M."/>
            <person name="Carver A."/>
            <person name="Chen C."/>
            <person name="Cichocki N."/>
            <person name="Clum A."/>
            <person name="Culley D."/>
            <person name="Crous P.W."/>
            <person name="Fauchery L."/>
            <person name="Girlanda M."/>
            <person name="Hayes R."/>
            <person name="Keri Z."/>
            <person name="LaButti K."/>
            <person name="Lipzen A."/>
            <person name="Lombard V."/>
            <person name="Magnuson J."/>
            <person name="Maillard F."/>
            <person name="Morin E."/>
            <person name="Murat C."/>
            <person name="Nolan M."/>
            <person name="Ohm R."/>
            <person name="Pangilinan J."/>
            <person name="Pereira M."/>
            <person name="Perotto S."/>
            <person name="Peter M."/>
            <person name="Riley R."/>
            <person name="Sitrit Y."/>
            <person name="Stielow B."/>
            <person name="Szollosi G."/>
            <person name="Zifcakova L."/>
            <person name="Stursova M."/>
            <person name="Spatafora J.W."/>
            <person name="Tedersoo L."/>
            <person name="Vaario L.-M."/>
            <person name="Yamada A."/>
            <person name="Yan M."/>
            <person name="Wang P."/>
            <person name="Xu J."/>
            <person name="Bruns T."/>
            <person name="Baldrian P."/>
            <person name="Vilgalys R."/>
            <person name="Henrissat B."/>
            <person name="Grigoriev I.V."/>
            <person name="Hibbett D."/>
            <person name="Nagy L.G."/>
            <person name="Martin F.M."/>
        </authorList>
    </citation>
    <scope>NUCLEOTIDE SEQUENCE</scope>
    <source>
        <strain evidence="2">BED1</strain>
    </source>
</reference>
<proteinExistence type="predicted"/>
<evidence type="ECO:0000313" key="3">
    <source>
        <dbReference type="Proteomes" id="UP001194468"/>
    </source>
</evidence>
<feature type="compositionally biased region" description="Polar residues" evidence="1">
    <location>
        <begin position="1"/>
        <end position="15"/>
    </location>
</feature>
<evidence type="ECO:0000256" key="1">
    <source>
        <dbReference type="SAM" id="MobiDB-lite"/>
    </source>
</evidence>
<comment type="caution">
    <text evidence="2">The sequence shown here is derived from an EMBL/GenBank/DDBJ whole genome shotgun (WGS) entry which is preliminary data.</text>
</comment>
<gene>
    <name evidence="2" type="ORF">L210DRAFT_3641018</name>
</gene>
<organism evidence="2 3">
    <name type="scientific">Boletus edulis BED1</name>
    <dbReference type="NCBI Taxonomy" id="1328754"/>
    <lineage>
        <taxon>Eukaryota</taxon>
        <taxon>Fungi</taxon>
        <taxon>Dikarya</taxon>
        <taxon>Basidiomycota</taxon>
        <taxon>Agaricomycotina</taxon>
        <taxon>Agaricomycetes</taxon>
        <taxon>Agaricomycetidae</taxon>
        <taxon>Boletales</taxon>
        <taxon>Boletineae</taxon>
        <taxon>Boletaceae</taxon>
        <taxon>Boletoideae</taxon>
        <taxon>Boletus</taxon>
    </lineage>
</organism>
<feature type="region of interest" description="Disordered" evidence="1">
    <location>
        <begin position="212"/>
        <end position="254"/>
    </location>
</feature>
<dbReference type="AlphaFoldDB" id="A0AAD4GLL7"/>
<dbReference type="EMBL" id="WHUW01000003">
    <property type="protein sequence ID" value="KAF8449430.1"/>
    <property type="molecule type" value="Genomic_DNA"/>
</dbReference>
<dbReference type="Proteomes" id="UP001194468">
    <property type="component" value="Unassembled WGS sequence"/>
</dbReference>
<evidence type="ECO:0000313" key="2">
    <source>
        <dbReference type="EMBL" id="KAF8449430.1"/>
    </source>
</evidence>
<reference evidence="2" key="2">
    <citation type="journal article" date="2020" name="Nat. Commun.">
        <title>Large-scale genome sequencing of mycorrhizal fungi provides insights into the early evolution of symbiotic traits.</title>
        <authorList>
            <person name="Miyauchi S."/>
            <person name="Kiss E."/>
            <person name="Kuo A."/>
            <person name="Drula E."/>
            <person name="Kohler A."/>
            <person name="Sanchez-Garcia M."/>
            <person name="Morin E."/>
            <person name="Andreopoulos B."/>
            <person name="Barry K.W."/>
            <person name="Bonito G."/>
            <person name="Buee M."/>
            <person name="Carver A."/>
            <person name="Chen C."/>
            <person name="Cichocki N."/>
            <person name="Clum A."/>
            <person name="Culley D."/>
            <person name="Crous P.W."/>
            <person name="Fauchery L."/>
            <person name="Girlanda M."/>
            <person name="Hayes R.D."/>
            <person name="Keri Z."/>
            <person name="LaButti K."/>
            <person name="Lipzen A."/>
            <person name="Lombard V."/>
            <person name="Magnuson J."/>
            <person name="Maillard F."/>
            <person name="Murat C."/>
            <person name="Nolan M."/>
            <person name="Ohm R.A."/>
            <person name="Pangilinan J."/>
            <person name="Pereira M.F."/>
            <person name="Perotto S."/>
            <person name="Peter M."/>
            <person name="Pfister S."/>
            <person name="Riley R."/>
            <person name="Sitrit Y."/>
            <person name="Stielow J.B."/>
            <person name="Szollosi G."/>
            <person name="Zifcakova L."/>
            <person name="Stursova M."/>
            <person name="Spatafora J.W."/>
            <person name="Tedersoo L."/>
            <person name="Vaario L.M."/>
            <person name="Yamada A."/>
            <person name="Yan M."/>
            <person name="Wang P."/>
            <person name="Xu J."/>
            <person name="Bruns T."/>
            <person name="Baldrian P."/>
            <person name="Vilgalys R."/>
            <person name="Dunand C."/>
            <person name="Henrissat B."/>
            <person name="Grigoriev I.V."/>
            <person name="Hibbett D."/>
            <person name="Nagy L.G."/>
            <person name="Martin F.M."/>
        </authorList>
    </citation>
    <scope>NUCLEOTIDE SEQUENCE</scope>
    <source>
        <strain evidence="2">BED1</strain>
    </source>
</reference>
<feature type="region of interest" description="Disordered" evidence="1">
    <location>
        <begin position="1"/>
        <end position="35"/>
    </location>
</feature>
<feature type="compositionally biased region" description="Acidic residues" evidence="1">
    <location>
        <begin position="220"/>
        <end position="238"/>
    </location>
</feature>